<dbReference type="EMBL" id="CP000878">
    <property type="protein sequence ID" value="ABX09358.1"/>
    <property type="molecule type" value="Genomic_DNA"/>
</dbReference>
<feature type="transmembrane region" description="Helical" evidence="1">
    <location>
        <begin position="89"/>
        <end position="106"/>
    </location>
</feature>
<dbReference type="AlphaFoldDB" id="A9BBZ6"/>
<keyword evidence="3" id="KW-1185">Reference proteome</keyword>
<sequence length="520" mass="60243">MTKELTGFKFIELLKPNKIFPFLFIFIGLLGAFNHVLWRDEMQGWLVAWRSDTWVELWQNNAPSGHPVLWSALIYLVKGFTGNPLSMQLLHWGLGSTAILCFWRWNPLPAWQKALFSFGYFPFWEYFLICRHYVLAELLTFVFCSSYPLRRRTYIPAAICIGLLTNTHAFAWSLAFAIGLALLFEWCISPLQRSTYKLNKLWHFDLFFSFLLILILAGFAAFSLFQVSDSVDQIPSLFDLRHFLRVFGRIFGGYLLIIPNYNNWLDLFVCGIITSGMLSITIAFLRRSPVALTFFLGGIVSLFLFNYFIYLGVGSRHYGYYYLMFISSIWLAIHPSNKDNSNVQNYSPRSNPFLLKLNSFFPILLTFSLAVHFGAGVHRTMYDFYRPYSAGKATAAYIKEKGWTDAEIFGSRDVEVSTVAGYLDKDFYYPEIQGYGSYAQWKKRKSLNREETLEQLQSYFEGKPSLNKALLVLSRGSSIKGLEPGQAIINGNIRILADQKFEKSWTDPERFYLYWAERLQ</sequence>
<feature type="transmembrane region" description="Helical" evidence="1">
    <location>
        <begin position="292"/>
        <end position="313"/>
    </location>
</feature>
<feature type="transmembrane region" description="Helical" evidence="1">
    <location>
        <begin position="264"/>
        <end position="285"/>
    </location>
</feature>
<dbReference type="KEGG" id="pmj:P9211_14271"/>
<feature type="transmembrane region" description="Helical" evidence="1">
    <location>
        <begin position="20"/>
        <end position="38"/>
    </location>
</feature>
<organism evidence="2 3">
    <name type="scientific">Prochlorococcus marinus (strain MIT 9211)</name>
    <dbReference type="NCBI Taxonomy" id="93059"/>
    <lineage>
        <taxon>Bacteria</taxon>
        <taxon>Bacillati</taxon>
        <taxon>Cyanobacteriota</taxon>
        <taxon>Cyanophyceae</taxon>
        <taxon>Synechococcales</taxon>
        <taxon>Prochlorococcaceae</taxon>
        <taxon>Prochlorococcus</taxon>
    </lineage>
</organism>
<evidence type="ECO:0008006" key="4">
    <source>
        <dbReference type="Google" id="ProtNLM"/>
    </source>
</evidence>
<dbReference type="HOGENOM" id="CLU_519576_0_0_3"/>
<keyword evidence="1" id="KW-0812">Transmembrane</keyword>
<dbReference type="RefSeq" id="WP_012195979.1">
    <property type="nucleotide sequence ID" value="NC_009976.1"/>
</dbReference>
<keyword evidence="1" id="KW-1133">Transmembrane helix</keyword>
<reference evidence="2 3" key="1">
    <citation type="journal article" date="2007" name="PLoS Genet.">
        <title>Patterns and implications of gene gain and loss in the evolution of Prochlorococcus.</title>
        <authorList>
            <person name="Kettler G.C."/>
            <person name="Martiny A.C."/>
            <person name="Huang K."/>
            <person name="Zucker J."/>
            <person name="Coleman M.L."/>
            <person name="Rodrigue S."/>
            <person name="Chen F."/>
            <person name="Lapidus A."/>
            <person name="Ferriera S."/>
            <person name="Johnson J."/>
            <person name="Steglich C."/>
            <person name="Church G.M."/>
            <person name="Richardson P."/>
            <person name="Chisholm S.W."/>
        </authorList>
    </citation>
    <scope>NUCLEOTIDE SEQUENCE [LARGE SCALE GENOMIC DNA]</scope>
    <source>
        <strain evidence="3">MIT 9211</strain>
    </source>
</reference>
<feature type="transmembrane region" description="Helical" evidence="1">
    <location>
        <begin position="126"/>
        <end position="145"/>
    </location>
</feature>
<name>A9BBZ6_PROM4</name>
<keyword evidence="1" id="KW-0472">Membrane</keyword>
<accession>A9BBZ6</accession>
<evidence type="ECO:0000313" key="2">
    <source>
        <dbReference type="EMBL" id="ABX09358.1"/>
    </source>
</evidence>
<feature type="transmembrane region" description="Helical" evidence="1">
    <location>
        <begin position="204"/>
        <end position="225"/>
    </location>
</feature>
<evidence type="ECO:0000313" key="3">
    <source>
        <dbReference type="Proteomes" id="UP000000788"/>
    </source>
</evidence>
<feature type="transmembrane region" description="Helical" evidence="1">
    <location>
        <begin position="237"/>
        <end position="258"/>
    </location>
</feature>
<dbReference type="STRING" id="93059.P9211_14271"/>
<evidence type="ECO:0000256" key="1">
    <source>
        <dbReference type="SAM" id="Phobius"/>
    </source>
</evidence>
<feature type="transmembrane region" description="Helical" evidence="1">
    <location>
        <begin position="357"/>
        <end position="377"/>
    </location>
</feature>
<proteinExistence type="predicted"/>
<feature type="transmembrane region" description="Helical" evidence="1">
    <location>
        <begin position="319"/>
        <end position="336"/>
    </location>
</feature>
<gene>
    <name evidence="2" type="ordered locus">P9211_14271</name>
</gene>
<dbReference type="OrthoDB" id="8895194at2"/>
<feature type="transmembrane region" description="Helical" evidence="1">
    <location>
        <begin position="157"/>
        <end position="184"/>
    </location>
</feature>
<dbReference type="eggNOG" id="ENOG5033SQF">
    <property type="taxonomic scope" value="Bacteria"/>
</dbReference>
<dbReference type="Proteomes" id="UP000000788">
    <property type="component" value="Chromosome"/>
</dbReference>
<protein>
    <recommendedName>
        <fullName evidence="4">Glycosyltransferase RgtA/B/C/D-like domain-containing protein</fullName>
    </recommendedName>
</protein>